<comment type="caution">
    <text evidence="2">The sequence shown here is derived from an EMBL/GenBank/DDBJ whole genome shotgun (WGS) entry which is preliminary data.</text>
</comment>
<evidence type="ECO:0000313" key="2">
    <source>
        <dbReference type="EMBL" id="KPI89451.1"/>
    </source>
</evidence>
<accession>A0A0N1PDN6</accession>
<feature type="compositionally biased region" description="Polar residues" evidence="1">
    <location>
        <begin position="60"/>
        <end position="72"/>
    </location>
</feature>
<dbReference type="EMBL" id="LJSK01000023">
    <property type="protein sequence ID" value="KPI89451.1"/>
    <property type="molecule type" value="Genomic_DNA"/>
</dbReference>
<evidence type="ECO:0000256" key="1">
    <source>
        <dbReference type="SAM" id="MobiDB-lite"/>
    </source>
</evidence>
<dbReference type="OrthoDB" id="267849at2759"/>
<protein>
    <submittedName>
        <fullName evidence="2">Uncharacterized protein</fullName>
    </submittedName>
</protein>
<dbReference type="VEuPathDB" id="TriTrypDB:Lsey_0023_0080"/>
<evidence type="ECO:0000313" key="3">
    <source>
        <dbReference type="Proteomes" id="UP000038009"/>
    </source>
</evidence>
<feature type="compositionally biased region" description="Polar residues" evidence="1">
    <location>
        <begin position="1"/>
        <end position="10"/>
    </location>
</feature>
<sequence length="111" mass="11923">MKMSTVSNASLIAKSTAASPSDEAEAISAGYARGHTTVHYTDCKRLPSMHFDSAGRHASTGISTSEPVSKQQGVLQPTMQLGDFSFLPHPEYAGRSGKTVNKPLYLHRLMS</sequence>
<dbReference type="AlphaFoldDB" id="A0A0N1PDN6"/>
<feature type="region of interest" description="Disordered" evidence="1">
    <location>
        <begin position="1"/>
        <end position="25"/>
    </location>
</feature>
<proteinExistence type="predicted"/>
<feature type="region of interest" description="Disordered" evidence="1">
    <location>
        <begin position="51"/>
        <end position="72"/>
    </location>
</feature>
<name>A0A0N1PDN6_LEPSE</name>
<reference evidence="2 3" key="1">
    <citation type="journal article" date="2015" name="PLoS Pathog.">
        <title>Leptomonas seymouri: Adaptations to the Dixenous Life Cycle Analyzed by Genome Sequencing, Transcriptome Profiling and Co-infection with Leishmania donovani.</title>
        <authorList>
            <person name="Kraeva N."/>
            <person name="Butenko A."/>
            <person name="Hlavacova J."/>
            <person name="Kostygov A."/>
            <person name="Myskova J."/>
            <person name="Grybchuk D."/>
            <person name="Lestinova T."/>
            <person name="Votypka J."/>
            <person name="Volf P."/>
            <person name="Opperdoes F."/>
            <person name="Flegontov P."/>
            <person name="Lukes J."/>
            <person name="Yurchenko V."/>
        </authorList>
    </citation>
    <scope>NUCLEOTIDE SEQUENCE [LARGE SCALE GENOMIC DNA]</scope>
    <source>
        <strain evidence="2 3">ATCC 30220</strain>
    </source>
</reference>
<keyword evidence="3" id="KW-1185">Reference proteome</keyword>
<dbReference type="Proteomes" id="UP000038009">
    <property type="component" value="Unassembled WGS sequence"/>
</dbReference>
<organism evidence="2 3">
    <name type="scientific">Leptomonas seymouri</name>
    <dbReference type="NCBI Taxonomy" id="5684"/>
    <lineage>
        <taxon>Eukaryota</taxon>
        <taxon>Discoba</taxon>
        <taxon>Euglenozoa</taxon>
        <taxon>Kinetoplastea</taxon>
        <taxon>Metakinetoplastina</taxon>
        <taxon>Trypanosomatida</taxon>
        <taxon>Trypanosomatidae</taxon>
        <taxon>Leishmaniinae</taxon>
        <taxon>Leptomonas</taxon>
    </lineage>
</organism>
<gene>
    <name evidence="2" type="ORF">ABL78_1415</name>
</gene>